<dbReference type="Gene3D" id="3.30.110.10">
    <property type="entry name" value="Translation initiation factor 3 (IF-3), C-terminal domain"/>
    <property type="match status" value="1"/>
</dbReference>
<dbReference type="PANTHER" id="PTHR10938">
    <property type="entry name" value="TRANSLATION INITIATION FACTOR IF-3"/>
    <property type="match status" value="1"/>
</dbReference>
<reference evidence="5 6" key="1">
    <citation type="journal article" date="2023" name="G3 (Bethesda)">
        <title>A chromosome-level genome assembly of Zasmidium syzygii isolated from banana leaves.</title>
        <authorList>
            <person name="van Westerhoven A.C."/>
            <person name="Mehrabi R."/>
            <person name="Talebi R."/>
            <person name="Steentjes M.B.F."/>
            <person name="Corcolon B."/>
            <person name="Chong P.A."/>
            <person name="Kema G.H.J."/>
            <person name="Seidl M.F."/>
        </authorList>
    </citation>
    <scope>NUCLEOTIDE SEQUENCE [LARGE SCALE GENOMIC DNA]</scope>
    <source>
        <strain evidence="5 6">P124</strain>
    </source>
</reference>
<dbReference type="EMBL" id="JAXOVC010000002">
    <property type="protein sequence ID" value="KAK4504714.1"/>
    <property type="molecule type" value="Genomic_DNA"/>
</dbReference>
<keyword evidence="6" id="KW-1185">Reference proteome</keyword>
<comment type="caution">
    <text evidence="5">The sequence shown here is derived from an EMBL/GenBank/DDBJ whole genome shotgun (WGS) entry which is preliminary data.</text>
</comment>
<dbReference type="PANTHER" id="PTHR10938:SF0">
    <property type="entry name" value="TRANSLATION INITIATION FACTOR IF-3, MITOCHONDRIAL"/>
    <property type="match status" value="1"/>
</dbReference>
<dbReference type="SUPFAM" id="SSF55200">
    <property type="entry name" value="Translation initiation factor IF3, C-terminal domain"/>
    <property type="match status" value="1"/>
</dbReference>
<evidence type="ECO:0000256" key="1">
    <source>
        <dbReference type="ARBA" id="ARBA00005439"/>
    </source>
</evidence>
<organism evidence="5 6">
    <name type="scientific">Zasmidium cellare</name>
    <name type="common">Wine cellar mold</name>
    <name type="synonym">Racodium cellare</name>
    <dbReference type="NCBI Taxonomy" id="395010"/>
    <lineage>
        <taxon>Eukaryota</taxon>
        <taxon>Fungi</taxon>
        <taxon>Dikarya</taxon>
        <taxon>Ascomycota</taxon>
        <taxon>Pezizomycotina</taxon>
        <taxon>Dothideomycetes</taxon>
        <taxon>Dothideomycetidae</taxon>
        <taxon>Mycosphaerellales</taxon>
        <taxon>Mycosphaerellaceae</taxon>
        <taxon>Zasmidium</taxon>
    </lineage>
</organism>
<feature type="region of interest" description="Disordered" evidence="4">
    <location>
        <begin position="42"/>
        <end position="62"/>
    </location>
</feature>
<evidence type="ECO:0000256" key="4">
    <source>
        <dbReference type="SAM" id="MobiDB-lite"/>
    </source>
</evidence>
<protein>
    <recommendedName>
        <fullName evidence="7">Translation initiation factor 3 N-terminal domain-containing protein</fullName>
    </recommendedName>
</protein>
<dbReference type="Proteomes" id="UP001305779">
    <property type="component" value="Unassembled WGS sequence"/>
</dbReference>
<evidence type="ECO:0000313" key="5">
    <source>
        <dbReference type="EMBL" id="KAK4504714.1"/>
    </source>
</evidence>
<keyword evidence="3" id="KW-0648">Protein biosynthesis</keyword>
<keyword evidence="2" id="KW-0396">Initiation factor</keyword>
<gene>
    <name evidence="5" type="ORF">PRZ48_002676</name>
</gene>
<evidence type="ECO:0000256" key="2">
    <source>
        <dbReference type="ARBA" id="ARBA00022540"/>
    </source>
</evidence>
<sequence length="291" mass="32905">MKTRHTSTAAQALYHVFVAPALSKPQSTQRFTRLQPTQQLRPFSQTPSHLAKTRAPEQRTQKWDTEITAKQIYLVDPVTNQLRDPTTGELPFPRTRWDVLNSIDPKTHRLVQLSNDEPDNYNFIPVCKIVDKKESYDAEKRKAKAAREAKKLSARSSEMGMKTVELNWAIDRNDLGHRVDKMVEFLSEGRRVEVVLASKKRGRKASLEECEEVLAKIRQAVAGVEGAREVEGLKGKMGGFATMVVLGRPVKSITAEARQRAREMGVEVEEEEGEGKESDLSQEESMYINEA</sequence>
<proteinExistence type="inferred from homology"/>
<name>A0ABR0ESW9_ZASCE</name>
<feature type="region of interest" description="Disordered" evidence="4">
    <location>
        <begin position="261"/>
        <end position="291"/>
    </location>
</feature>
<dbReference type="InterPro" id="IPR001288">
    <property type="entry name" value="Translation_initiation_fac_3"/>
</dbReference>
<evidence type="ECO:0008006" key="7">
    <source>
        <dbReference type="Google" id="ProtNLM"/>
    </source>
</evidence>
<comment type="similarity">
    <text evidence="1">Belongs to the IF-3 family.</text>
</comment>
<dbReference type="InterPro" id="IPR036788">
    <property type="entry name" value="T_IF-3_C_sf"/>
</dbReference>
<evidence type="ECO:0000313" key="6">
    <source>
        <dbReference type="Proteomes" id="UP001305779"/>
    </source>
</evidence>
<accession>A0ABR0ESW9</accession>
<evidence type="ECO:0000256" key="3">
    <source>
        <dbReference type="ARBA" id="ARBA00022917"/>
    </source>
</evidence>